<evidence type="ECO:0000259" key="8">
    <source>
        <dbReference type="PROSITE" id="PS50850"/>
    </source>
</evidence>
<dbReference type="PROSITE" id="PS50850">
    <property type="entry name" value="MFS"/>
    <property type="match status" value="1"/>
</dbReference>
<comment type="subcellular location">
    <subcellularLocation>
        <location evidence="1">Membrane</location>
        <topology evidence="1">Multi-pass membrane protein</topology>
    </subcellularLocation>
</comment>
<dbReference type="InterPro" id="IPR020846">
    <property type="entry name" value="MFS_dom"/>
</dbReference>
<dbReference type="PANTHER" id="PTHR23501">
    <property type="entry name" value="MAJOR FACILITATOR SUPERFAMILY"/>
    <property type="match status" value="1"/>
</dbReference>
<proteinExistence type="predicted"/>
<gene>
    <name evidence="9" type="ORF">G7Y89_g15122</name>
</gene>
<feature type="transmembrane region" description="Helical" evidence="7">
    <location>
        <begin position="242"/>
        <end position="262"/>
    </location>
</feature>
<dbReference type="GO" id="GO:0005886">
    <property type="term" value="C:plasma membrane"/>
    <property type="evidence" value="ECO:0007669"/>
    <property type="project" value="TreeGrafter"/>
</dbReference>
<keyword evidence="5 7" id="KW-0472">Membrane</keyword>
<reference evidence="9 10" key="1">
    <citation type="submission" date="2020-03" db="EMBL/GenBank/DDBJ databases">
        <title>Draft Genome Sequence of Cudoniella acicularis.</title>
        <authorList>
            <person name="Buettner E."/>
            <person name="Kellner H."/>
        </authorList>
    </citation>
    <scope>NUCLEOTIDE SEQUENCE [LARGE SCALE GENOMIC DNA]</scope>
    <source>
        <strain evidence="9 10">DSM 108380</strain>
    </source>
</reference>
<evidence type="ECO:0000256" key="1">
    <source>
        <dbReference type="ARBA" id="ARBA00004141"/>
    </source>
</evidence>
<keyword evidence="4 7" id="KW-1133">Transmembrane helix</keyword>
<dbReference type="OrthoDB" id="10021397at2759"/>
<evidence type="ECO:0000256" key="4">
    <source>
        <dbReference type="ARBA" id="ARBA00022989"/>
    </source>
</evidence>
<evidence type="ECO:0000256" key="3">
    <source>
        <dbReference type="ARBA" id="ARBA00022692"/>
    </source>
</evidence>
<dbReference type="InterPro" id="IPR036259">
    <property type="entry name" value="MFS_trans_sf"/>
</dbReference>
<dbReference type="PANTHER" id="PTHR23501:SF177">
    <property type="entry name" value="MAJOR FACILITATOR SUPERFAMILY (MFS) PROFILE DOMAIN-CONTAINING PROTEIN-RELATED"/>
    <property type="match status" value="1"/>
</dbReference>
<evidence type="ECO:0000256" key="6">
    <source>
        <dbReference type="SAM" id="MobiDB-lite"/>
    </source>
</evidence>
<keyword evidence="2" id="KW-0813">Transport</keyword>
<feature type="transmembrane region" description="Helical" evidence="7">
    <location>
        <begin position="351"/>
        <end position="371"/>
    </location>
</feature>
<feature type="transmembrane region" description="Helical" evidence="7">
    <location>
        <begin position="378"/>
        <end position="396"/>
    </location>
</feature>
<feature type="transmembrane region" description="Helical" evidence="7">
    <location>
        <begin position="198"/>
        <end position="221"/>
    </location>
</feature>
<dbReference type="SUPFAM" id="SSF103473">
    <property type="entry name" value="MFS general substrate transporter"/>
    <property type="match status" value="1"/>
</dbReference>
<dbReference type="Proteomes" id="UP000566819">
    <property type="component" value="Unassembled WGS sequence"/>
</dbReference>
<dbReference type="Gene3D" id="1.20.1250.20">
    <property type="entry name" value="MFS general substrate transporter like domains"/>
    <property type="match status" value="1"/>
</dbReference>
<sequence>MSASSENEKEKVDAVRGSASSDNDVVALDPQDMVEESEYPGPLRLAGILVALMFTTFLAKLDLTIISTAIPNITRDFHSLADVGWYASAMFFPVAATQSLWGKAFKYFPMKNVFLLSIFIFELGSLICATAPNSPAFIAGRAITGAGCAGTFAGSFTILAFSTRPKSRPAMTSALSATFAISSVVGPLIGGAFTQNVTWRWCFYINLPFGGIAAAAILFAFKPPKSAAPIKATLREKILQMDLIGAALMCACTVCFVLAMQWGGVEKNWGNSDVIGTLIGFVLLLIAFFVDQWWQGDRALIPWAVFSNRTIFIGTIFSFFLGGAFFIHLFYLPIYFQAVKGTSAVSSGIHLIPLILSMTLTQVVGGITITMTGIFNPWLITGSALTAVGSGLFMLFDENTGAGKWIGYQIVAGIGIGCCLAVPIIVAQRVVEHKNMAIATSTVIFGQSIGGAYAVSAANALFGNELLKAIRTNVPTLIPAAVVAAGANDISASFPSDLLPGILQSYTQALRLTFALGVPFAGVAFILSLFQPWFKFEKGQRKPGDKDDKERTGRGR</sequence>
<feature type="compositionally biased region" description="Basic and acidic residues" evidence="6">
    <location>
        <begin position="1"/>
        <end position="14"/>
    </location>
</feature>
<dbReference type="Pfam" id="PF07690">
    <property type="entry name" value="MFS_1"/>
    <property type="match status" value="1"/>
</dbReference>
<keyword evidence="3 7" id="KW-0812">Transmembrane</keyword>
<feature type="transmembrane region" description="Helical" evidence="7">
    <location>
        <begin position="173"/>
        <end position="192"/>
    </location>
</feature>
<dbReference type="EMBL" id="JAAMPI010002215">
    <property type="protein sequence ID" value="KAF4617027.1"/>
    <property type="molecule type" value="Genomic_DNA"/>
</dbReference>
<evidence type="ECO:0000313" key="9">
    <source>
        <dbReference type="EMBL" id="KAF4617027.1"/>
    </source>
</evidence>
<feature type="transmembrane region" description="Helical" evidence="7">
    <location>
        <begin position="408"/>
        <end position="426"/>
    </location>
</feature>
<accession>A0A8H4QTF2</accession>
<protein>
    <recommendedName>
        <fullName evidence="8">Major facilitator superfamily (MFS) profile domain-containing protein</fullName>
    </recommendedName>
</protein>
<evidence type="ECO:0000313" key="10">
    <source>
        <dbReference type="Proteomes" id="UP000566819"/>
    </source>
</evidence>
<evidence type="ECO:0000256" key="7">
    <source>
        <dbReference type="SAM" id="Phobius"/>
    </source>
</evidence>
<feature type="transmembrane region" description="Helical" evidence="7">
    <location>
        <begin position="274"/>
        <end position="290"/>
    </location>
</feature>
<dbReference type="AlphaFoldDB" id="A0A8H4QTF2"/>
<evidence type="ECO:0000256" key="2">
    <source>
        <dbReference type="ARBA" id="ARBA00022448"/>
    </source>
</evidence>
<dbReference type="CDD" id="cd17502">
    <property type="entry name" value="MFS_Azr1_MDR_like"/>
    <property type="match status" value="1"/>
</dbReference>
<feature type="transmembrane region" description="Helical" evidence="7">
    <location>
        <begin position="509"/>
        <end position="530"/>
    </location>
</feature>
<dbReference type="FunFam" id="1.20.1250.20:FF:000196">
    <property type="entry name" value="MFS toxin efflux pump (AflT)"/>
    <property type="match status" value="1"/>
</dbReference>
<feature type="transmembrane region" description="Helical" evidence="7">
    <location>
        <begin position="138"/>
        <end position="161"/>
    </location>
</feature>
<feature type="region of interest" description="Disordered" evidence="6">
    <location>
        <begin position="1"/>
        <end position="23"/>
    </location>
</feature>
<feature type="transmembrane region" description="Helical" evidence="7">
    <location>
        <begin position="311"/>
        <end position="331"/>
    </location>
</feature>
<keyword evidence="10" id="KW-1185">Reference proteome</keyword>
<organism evidence="9 10">
    <name type="scientific">Cudoniella acicularis</name>
    <dbReference type="NCBI Taxonomy" id="354080"/>
    <lineage>
        <taxon>Eukaryota</taxon>
        <taxon>Fungi</taxon>
        <taxon>Dikarya</taxon>
        <taxon>Ascomycota</taxon>
        <taxon>Pezizomycotina</taxon>
        <taxon>Leotiomycetes</taxon>
        <taxon>Helotiales</taxon>
        <taxon>Tricladiaceae</taxon>
        <taxon>Cudoniella</taxon>
    </lineage>
</organism>
<dbReference type="FunFam" id="1.20.1720.10:FF:000012">
    <property type="entry name" value="MFS toxin efflux pump (AflT)"/>
    <property type="match status" value="1"/>
</dbReference>
<comment type="caution">
    <text evidence="9">The sequence shown here is derived from an EMBL/GenBank/DDBJ whole genome shotgun (WGS) entry which is preliminary data.</text>
</comment>
<feature type="domain" description="Major facilitator superfamily (MFS) profile" evidence="8">
    <location>
        <begin position="48"/>
        <end position="498"/>
    </location>
</feature>
<dbReference type="Gene3D" id="1.20.1720.10">
    <property type="entry name" value="Multidrug resistance protein D"/>
    <property type="match status" value="1"/>
</dbReference>
<feature type="transmembrane region" description="Helical" evidence="7">
    <location>
        <begin position="83"/>
        <end position="101"/>
    </location>
</feature>
<feature type="transmembrane region" description="Helical" evidence="7">
    <location>
        <begin position="43"/>
        <end position="63"/>
    </location>
</feature>
<dbReference type="InterPro" id="IPR011701">
    <property type="entry name" value="MFS"/>
</dbReference>
<dbReference type="GO" id="GO:0022857">
    <property type="term" value="F:transmembrane transporter activity"/>
    <property type="evidence" value="ECO:0007669"/>
    <property type="project" value="InterPro"/>
</dbReference>
<evidence type="ECO:0000256" key="5">
    <source>
        <dbReference type="ARBA" id="ARBA00023136"/>
    </source>
</evidence>
<name>A0A8H4QTF2_9HELO</name>
<feature type="transmembrane region" description="Helical" evidence="7">
    <location>
        <begin position="113"/>
        <end position="132"/>
    </location>
</feature>